<protein>
    <submittedName>
        <fullName evidence="2">Uncharacterized protein</fullName>
    </submittedName>
</protein>
<sequence length="73" mass="7702">MSGLTASRHSPEWPQPPPPLAPAAVSLRKRLQISSSIAGCGGRTGAQAARSDIGMSRWKFRLKSEDASPRSGS</sequence>
<evidence type="ECO:0000313" key="3">
    <source>
        <dbReference type="Proteomes" id="UP000646548"/>
    </source>
</evidence>
<dbReference type="Proteomes" id="UP000646548">
    <property type="component" value="Unassembled WGS sequence"/>
</dbReference>
<evidence type="ECO:0000313" key="2">
    <source>
        <dbReference type="EMBL" id="KAF6726303.1"/>
    </source>
</evidence>
<dbReference type="EMBL" id="WKFB01000336">
    <property type="protein sequence ID" value="KAF6726303.1"/>
    <property type="molecule type" value="Genomic_DNA"/>
</dbReference>
<organism evidence="2 3">
    <name type="scientific">Oryzias melastigma</name>
    <name type="common">Marine medaka</name>
    <dbReference type="NCBI Taxonomy" id="30732"/>
    <lineage>
        <taxon>Eukaryota</taxon>
        <taxon>Metazoa</taxon>
        <taxon>Chordata</taxon>
        <taxon>Craniata</taxon>
        <taxon>Vertebrata</taxon>
        <taxon>Euteleostomi</taxon>
        <taxon>Actinopterygii</taxon>
        <taxon>Neopterygii</taxon>
        <taxon>Teleostei</taxon>
        <taxon>Neoteleostei</taxon>
        <taxon>Acanthomorphata</taxon>
        <taxon>Ovalentaria</taxon>
        <taxon>Atherinomorphae</taxon>
        <taxon>Beloniformes</taxon>
        <taxon>Adrianichthyidae</taxon>
        <taxon>Oryziinae</taxon>
        <taxon>Oryzias</taxon>
    </lineage>
</organism>
<proteinExistence type="predicted"/>
<dbReference type="AlphaFoldDB" id="A0A834CCY6"/>
<accession>A0A834CCY6</accession>
<name>A0A834CCY6_ORYME</name>
<reference evidence="2" key="1">
    <citation type="journal article" name="BMC Genomics">
        <title>Long-read sequencing and de novo genome assembly of marine medaka (Oryzias melastigma).</title>
        <authorList>
            <person name="Liang P."/>
            <person name="Saqib H.S.A."/>
            <person name="Ni X."/>
            <person name="Shen Y."/>
        </authorList>
    </citation>
    <scope>NUCLEOTIDE SEQUENCE</scope>
    <source>
        <strain evidence="2">Bigg-433</strain>
    </source>
</reference>
<feature type="region of interest" description="Disordered" evidence="1">
    <location>
        <begin position="1"/>
        <end position="22"/>
    </location>
</feature>
<evidence type="ECO:0000256" key="1">
    <source>
        <dbReference type="SAM" id="MobiDB-lite"/>
    </source>
</evidence>
<comment type="caution">
    <text evidence="2">The sequence shown here is derived from an EMBL/GenBank/DDBJ whole genome shotgun (WGS) entry which is preliminary data.</text>
</comment>
<gene>
    <name evidence="2" type="ORF">FQA47_012316</name>
</gene>